<organism evidence="7 8">
    <name type="scientific">Lactuca saligna</name>
    <name type="common">Willowleaf lettuce</name>
    <dbReference type="NCBI Taxonomy" id="75948"/>
    <lineage>
        <taxon>Eukaryota</taxon>
        <taxon>Viridiplantae</taxon>
        <taxon>Streptophyta</taxon>
        <taxon>Embryophyta</taxon>
        <taxon>Tracheophyta</taxon>
        <taxon>Spermatophyta</taxon>
        <taxon>Magnoliopsida</taxon>
        <taxon>eudicotyledons</taxon>
        <taxon>Gunneridae</taxon>
        <taxon>Pentapetalae</taxon>
        <taxon>asterids</taxon>
        <taxon>campanulids</taxon>
        <taxon>Asterales</taxon>
        <taxon>Asteraceae</taxon>
        <taxon>Cichorioideae</taxon>
        <taxon>Cichorieae</taxon>
        <taxon>Lactucinae</taxon>
        <taxon>Lactuca</taxon>
    </lineage>
</organism>
<dbReference type="Gene3D" id="1.20.5.110">
    <property type="match status" value="2"/>
</dbReference>
<dbReference type="CDD" id="cd15861">
    <property type="entry name" value="SNARE_SNAP25N_23N_29N_SEC9N"/>
    <property type="match status" value="1"/>
</dbReference>
<feature type="compositionally biased region" description="Basic and acidic residues" evidence="5">
    <location>
        <begin position="165"/>
        <end position="197"/>
    </location>
</feature>
<dbReference type="PROSITE" id="PS50192">
    <property type="entry name" value="T_SNARE"/>
    <property type="match status" value="1"/>
</dbReference>
<dbReference type="Proteomes" id="UP001177003">
    <property type="component" value="Chromosome 8"/>
</dbReference>
<keyword evidence="8" id="KW-1185">Reference proteome</keyword>
<feature type="compositionally biased region" description="Pro residues" evidence="5">
    <location>
        <begin position="1"/>
        <end position="11"/>
    </location>
</feature>
<gene>
    <name evidence="7" type="ORF">LSALG_LOCUS35825</name>
</gene>
<dbReference type="GO" id="GO:0031201">
    <property type="term" value="C:SNARE complex"/>
    <property type="evidence" value="ECO:0007669"/>
    <property type="project" value="InterPro"/>
</dbReference>
<keyword evidence="4" id="KW-0472">Membrane</keyword>
<protein>
    <recommendedName>
        <fullName evidence="6">t-SNARE coiled-coil homology domain-containing protein</fullName>
    </recommendedName>
</protein>
<dbReference type="FunFam" id="1.20.5.110:FF:000040">
    <property type="entry name" value="SNAP25 homologous protein SNAP33"/>
    <property type="match status" value="1"/>
</dbReference>
<evidence type="ECO:0000256" key="3">
    <source>
        <dbReference type="ARBA" id="ARBA00022927"/>
    </source>
</evidence>
<evidence type="ECO:0000259" key="6">
    <source>
        <dbReference type="PROSITE" id="PS50192"/>
    </source>
</evidence>
<evidence type="ECO:0000313" key="8">
    <source>
        <dbReference type="Proteomes" id="UP001177003"/>
    </source>
</evidence>
<reference evidence="7" key="1">
    <citation type="submission" date="2023-04" db="EMBL/GenBank/DDBJ databases">
        <authorList>
            <person name="Vijverberg K."/>
            <person name="Xiong W."/>
            <person name="Schranz E."/>
        </authorList>
    </citation>
    <scope>NUCLEOTIDE SEQUENCE</scope>
</reference>
<feature type="domain" description="T-SNARE coiled-coil homology" evidence="6">
    <location>
        <begin position="218"/>
        <end position="280"/>
    </location>
</feature>
<dbReference type="PANTHER" id="PTHR19305:SF40">
    <property type="entry name" value="SNAP25 HOMOLOGOUS PROTEIN SNAP30-RELATED"/>
    <property type="match status" value="1"/>
</dbReference>
<dbReference type="SUPFAM" id="SSF58038">
    <property type="entry name" value="SNARE fusion complex"/>
    <property type="match status" value="2"/>
</dbReference>
<evidence type="ECO:0000256" key="5">
    <source>
        <dbReference type="SAM" id="MobiDB-lite"/>
    </source>
</evidence>
<keyword evidence="3" id="KW-0653">Protein transport</keyword>
<dbReference type="PANTHER" id="PTHR19305">
    <property type="entry name" value="SYNAPTOSOMAL ASSOCIATED PROTEIN"/>
    <property type="match status" value="1"/>
</dbReference>
<dbReference type="AlphaFoldDB" id="A0AA35ZSD9"/>
<feature type="compositionally biased region" description="Basic and acidic residues" evidence="5">
    <location>
        <begin position="14"/>
        <end position="40"/>
    </location>
</feature>
<feature type="compositionally biased region" description="Basic residues" evidence="5">
    <location>
        <begin position="64"/>
        <end position="73"/>
    </location>
</feature>
<evidence type="ECO:0000256" key="4">
    <source>
        <dbReference type="ARBA" id="ARBA00023136"/>
    </source>
</evidence>
<accession>A0AA35ZSD9</accession>
<evidence type="ECO:0000313" key="7">
    <source>
        <dbReference type="EMBL" id="CAI9296987.1"/>
    </source>
</evidence>
<dbReference type="InterPro" id="IPR000727">
    <property type="entry name" value="T_SNARE_dom"/>
</dbReference>
<dbReference type="GO" id="GO:0005886">
    <property type="term" value="C:plasma membrane"/>
    <property type="evidence" value="ECO:0007669"/>
    <property type="project" value="TreeGrafter"/>
</dbReference>
<dbReference type="GO" id="GO:0005484">
    <property type="term" value="F:SNAP receptor activity"/>
    <property type="evidence" value="ECO:0007669"/>
    <property type="project" value="InterPro"/>
</dbReference>
<dbReference type="CDD" id="cd15841">
    <property type="entry name" value="SNARE_Qc"/>
    <property type="match status" value="1"/>
</dbReference>
<feature type="region of interest" description="Disordered" evidence="5">
    <location>
        <begin position="1"/>
        <end position="85"/>
    </location>
</feature>
<proteinExistence type="predicted"/>
<keyword evidence="2" id="KW-0813">Transport</keyword>
<evidence type="ECO:0000256" key="1">
    <source>
        <dbReference type="ARBA" id="ARBA00004370"/>
    </source>
</evidence>
<sequence length="283" mass="31326">MFFRRAPPPAAKPAETEADKKETDKKETDKKQADKKEAAKKTSAPPGKSNPIDDDDDDDDFFGKKKTTIKKKSKAELDGMSNQELEHYAVDQAQETTKSVNNALKIAEDIKSDAGKTLDTLHAQGEQIHRTHEKAAEMEKDLSRGEKILGSLGGMFSMTWKPKKGKEIKGPEPIDNGKGDKKASKEQREKLGLEQGHKGKKDNKKGHGEAKSAMQKVEVEKEKQDEALDDLSDILGDLKGMATEMGSELDRQNKALDDLSEDVDEINSRVKGANTRARKLLDK</sequence>
<evidence type="ECO:0000256" key="2">
    <source>
        <dbReference type="ARBA" id="ARBA00022448"/>
    </source>
</evidence>
<name>A0AA35ZSD9_LACSI</name>
<dbReference type="SMART" id="SM00397">
    <property type="entry name" value="t_SNARE"/>
    <property type="match status" value="2"/>
</dbReference>
<comment type="subcellular location">
    <subcellularLocation>
        <location evidence="1">Membrane</location>
    </subcellularLocation>
</comment>
<dbReference type="GO" id="GO:0015031">
    <property type="term" value="P:protein transport"/>
    <property type="evidence" value="ECO:0007669"/>
    <property type="project" value="UniProtKB-KW"/>
</dbReference>
<feature type="region of interest" description="Disordered" evidence="5">
    <location>
        <begin position="153"/>
        <end position="225"/>
    </location>
</feature>
<dbReference type="InterPro" id="IPR044766">
    <property type="entry name" value="NPSN/SNAP25-like_N_SNARE"/>
</dbReference>
<dbReference type="EMBL" id="OX465084">
    <property type="protein sequence ID" value="CAI9296987.1"/>
    <property type="molecule type" value="Genomic_DNA"/>
</dbReference>